<evidence type="ECO:0000313" key="1">
    <source>
        <dbReference type="EMBL" id="KAJ4446082.1"/>
    </source>
</evidence>
<keyword evidence="2" id="KW-1185">Reference proteome</keyword>
<protein>
    <submittedName>
        <fullName evidence="1">Uncharacterized protein</fullName>
    </submittedName>
</protein>
<evidence type="ECO:0000313" key="2">
    <source>
        <dbReference type="Proteomes" id="UP001148838"/>
    </source>
</evidence>
<accession>A0ABQ8TI22</accession>
<comment type="caution">
    <text evidence="1">The sequence shown here is derived from an EMBL/GenBank/DDBJ whole genome shotgun (WGS) entry which is preliminary data.</text>
</comment>
<proteinExistence type="predicted"/>
<reference evidence="1 2" key="1">
    <citation type="journal article" date="2022" name="Allergy">
        <title>Genome assembly and annotation of Periplaneta americana reveal a comprehensive cockroach allergen profile.</title>
        <authorList>
            <person name="Wang L."/>
            <person name="Xiong Q."/>
            <person name="Saelim N."/>
            <person name="Wang L."/>
            <person name="Nong W."/>
            <person name="Wan A.T."/>
            <person name="Shi M."/>
            <person name="Liu X."/>
            <person name="Cao Q."/>
            <person name="Hui J.H.L."/>
            <person name="Sookrung N."/>
            <person name="Leung T.F."/>
            <person name="Tungtrongchitr A."/>
            <person name="Tsui S.K.W."/>
        </authorList>
    </citation>
    <scope>NUCLEOTIDE SEQUENCE [LARGE SCALE GENOMIC DNA]</scope>
    <source>
        <strain evidence="1">PWHHKU_190912</strain>
    </source>
</reference>
<sequence>MAGLCESGNEPSGSLKASLDNDIDVCVILCMTRLTPQLSPRTLPWLYRPLIAVRPWIVFQFNTGGL</sequence>
<organism evidence="1 2">
    <name type="scientific">Periplaneta americana</name>
    <name type="common">American cockroach</name>
    <name type="synonym">Blatta americana</name>
    <dbReference type="NCBI Taxonomy" id="6978"/>
    <lineage>
        <taxon>Eukaryota</taxon>
        <taxon>Metazoa</taxon>
        <taxon>Ecdysozoa</taxon>
        <taxon>Arthropoda</taxon>
        <taxon>Hexapoda</taxon>
        <taxon>Insecta</taxon>
        <taxon>Pterygota</taxon>
        <taxon>Neoptera</taxon>
        <taxon>Polyneoptera</taxon>
        <taxon>Dictyoptera</taxon>
        <taxon>Blattodea</taxon>
        <taxon>Blattoidea</taxon>
        <taxon>Blattidae</taxon>
        <taxon>Blattinae</taxon>
        <taxon>Periplaneta</taxon>
    </lineage>
</organism>
<name>A0ABQ8TI22_PERAM</name>
<dbReference type="Proteomes" id="UP001148838">
    <property type="component" value="Unassembled WGS sequence"/>
</dbReference>
<dbReference type="EMBL" id="JAJSOF020000009">
    <property type="protein sequence ID" value="KAJ4446082.1"/>
    <property type="molecule type" value="Genomic_DNA"/>
</dbReference>
<gene>
    <name evidence="1" type="ORF">ANN_12774</name>
</gene>